<name>A0A2P2NC17_RHIMU</name>
<proteinExistence type="predicted"/>
<reference evidence="1" key="1">
    <citation type="submission" date="2018-02" db="EMBL/GenBank/DDBJ databases">
        <title>Rhizophora mucronata_Transcriptome.</title>
        <authorList>
            <person name="Meera S.P."/>
            <person name="Sreeshan A."/>
            <person name="Augustine A."/>
        </authorList>
    </citation>
    <scope>NUCLEOTIDE SEQUENCE</scope>
    <source>
        <tissue evidence="1">Leaf</tissue>
    </source>
</reference>
<accession>A0A2P2NC17</accession>
<protein>
    <submittedName>
        <fullName evidence="1">Uncharacterized protein</fullName>
    </submittedName>
</protein>
<organism evidence="1">
    <name type="scientific">Rhizophora mucronata</name>
    <name type="common">Asiatic mangrove</name>
    <dbReference type="NCBI Taxonomy" id="61149"/>
    <lineage>
        <taxon>Eukaryota</taxon>
        <taxon>Viridiplantae</taxon>
        <taxon>Streptophyta</taxon>
        <taxon>Embryophyta</taxon>
        <taxon>Tracheophyta</taxon>
        <taxon>Spermatophyta</taxon>
        <taxon>Magnoliopsida</taxon>
        <taxon>eudicotyledons</taxon>
        <taxon>Gunneridae</taxon>
        <taxon>Pentapetalae</taxon>
        <taxon>rosids</taxon>
        <taxon>fabids</taxon>
        <taxon>Malpighiales</taxon>
        <taxon>Rhizophoraceae</taxon>
        <taxon>Rhizophora</taxon>
    </lineage>
</organism>
<dbReference type="AlphaFoldDB" id="A0A2P2NC17"/>
<dbReference type="EMBL" id="GGEC01059535">
    <property type="protein sequence ID" value="MBX40019.1"/>
    <property type="molecule type" value="Transcribed_RNA"/>
</dbReference>
<sequence length="50" mass="5775">MELGKLNVFPSPQSDMECLYSFLGTRIRNKFVWAPQSEKTSVGYLELCLF</sequence>
<evidence type="ECO:0000313" key="1">
    <source>
        <dbReference type="EMBL" id="MBX40019.1"/>
    </source>
</evidence>